<evidence type="ECO:0000256" key="3">
    <source>
        <dbReference type="RuleBase" id="RU362111"/>
    </source>
</evidence>
<dbReference type="PANTHER" id="PTHR10458:SF22">
    <property type="entry name" value="PEPTIDE DEFORMYLASE"/>
    <property type="match status" value="1"/>
</dbReference>
<keyword evidence="3" id="KW-0648">Protein biosynthesis</keyword>
<comment type="caution">
    <text evidence="4">The sequence shown here is derived from an EMBL/GenBank/DDBJ whole genome shotgun (WGS) entry which is preliminary data.</text>
</comment>
<dbReference type="InterPro" id="IPR023635">
    <property type="entry name" value="Peptide_deformylase"/>
</dbReference>
<protein>
    <recommendedName>
        <fullName evidence="2 3">Peptide deformylase</fullName>
        <ecNumber evidence="2 3">3.5.1.88</ecNumber>
    </recommendedName>
</protein>
<evidence type="ECO:0000256" key="2">
    <source>
        <dbReference type="ARBA" id="ARBA00012175"/>
    </source>
</evidence>
<evidence type="ECO:0000313" key="5">
    <source>
        <dbReference type="Proteomes" id="UP000187209"/>
    </source>
</evidence>
<dbReference type="OrthoDB" id="291739at2759"/>
<organism evidence="4 5">
    <name type="scientific">Stentor coeruleus</name>
    <dbReference type="NCBI Taxonomy" id="5963"/>
    <lineage>
        <taxon>Eukaryota</taxon>
        <taxon>Sar</taxon>
        <taxon>Alveolata</taxon>
        <taxon>Ciliophora</taxon>
        <taxon>Postciliodesmatophora</taxon>
        <taxon>Heterotrichea</taxon>
        <taxon>Heterotrichida</taxon>
        <taxon>Stentoridae</taxon>
        <taxon>Stentor</taxon>
    </lineage>
</organism>
<dbReference type="Pfam" id="PF01327">
    <property type="entry name" value="Pep_deformylase"/>
    <property type="match status" value="1"/>
</dbReference>
<evidence type="ECO:0000256" key="1">
    <source>
        <dbReference type="ARBA" id="ARBA00010759"/>
    </source>
</evidence>
<evidence type="ECO:0000313" key="4">
    <source>
        <dbReference type="EMBL" id="OMJ72805.1"/>
    </source>
</evidence>
<gene>
    <name evidence="4" type="ORF">SteCoe_28669</name>
</gene>
<dbReference type="GO" id="GO:0006412">
    <property type="term" value="P:translation"/>
    <property type="evidence" value="ECO:0007669"/>
    <property type="project" value="UniProtKB-KW"/>
</dbReference>
<dbReference type="Gene3D" id="3.90.45.10">
    <property type="entry name" value="Peptide deformylase"/>
    <property type="match status" value="1"/>
</dbReference>
<dbReference type="GO" id="GO:0046872">
    <property type="term" value="F:metal ion binding"/>
    <property type="evidence" value="ECO:0007669"/>
    <property type="project" value="UniProtKB-KW"/>
</dbReference>
<keyword evidence="3" id="KW-0479">Metal-binding</keyword>
<accession>A0A1R2B831</accession>
<dbReference type="GO" id="GO:0042586">
    <property type="term" value="F:peptide deformylase activity"/>
    <property type="evidence" value="ECO:0007669"/>
    <property type="project" value="UniProtKB-EC"/>
</dbReference>
<dbReference type="EMBL" id="MPUH01000872">
    <property type="protein sequence ID" value="OMJ72805.1"/>
    <property type="molecule type" value="Genomic_DNA"/>
</dbReference>
<dbReference type="SUPFAM" id="SSF56420">
    <property type="entry name" value="Peptide deformylase"/>
    <property type="match status" value="1"/>
</dbReference>
<sequence>MSHLKKFADTLRKAFTPRVHSLVICGTSNDYLVNTPCALCNLESKKTHHHDIPSLLMTAAENELVSLSSPLIGILNSIVLLHKSPVIDQWEEYKNSHQSDYHILINPKVLAYSQESEFREEECPSIPTLYFEVQRSLGVQIEYTTNKGIVTQEEFYGFEARVLLHEIDHLKGIIPSNFSVCKGKSRSKYNFAELDQVENYYNNLVKNELEKLEILYKKDKEFMKKTDFQPDKKDFFMRIALGNERFEEYRAKAADAFRICTNRGKLKKDQPLITDN</sequence>
<dbReference type="Proteomes" id="UP000187209">
    <property type="component" value="Unassembled WGS sequence"/>
</dbReference>
<dbReference type="PRINTS" id="PR01576">
    <property type="entry name" value="PDEFORMYLASE"/>
</dbReference>
<keyword evidence="5" id="KW-1185">Reference proteome</keyword>
<keyword evidence="3" id="KW-0378">Hydrolase</keyword>
<comment type="function">
    <text evidence="3">Removes the formyl group from the N-terminal Met of newly synthesized proteins.</text>
</comment>
<dbReference type="AlphaFoldDB" id="A0A1R2B831"/>
<reference evidence="4 5" key="1">
    <citation type="submission" date="2016-11" db="EMBL/GenBank/DDBJ databases">
        <title>The macronuclear genome of Stentor coeruleus: a giant cell with tiny introns.</title>
        <authorList>
            <person name="Slabodnick M."/>
            <person name="Ruby J.G."/>
            <person name="Reiff S.B."/>
            <person name="Swart E.C."/>
            <person name="Gosai S."/>
            <person name="Prabakaran S."/>
            <person name="Witkowska E."/>
            <person name="Larue G.E."/>
            <person name="Fisher S."/>
            <person name="Freeman R.M."/>
            <person name="Gunawardena J."/>
            <person name="Chu W."/>
            <person name="Stover N.A."/>
            <person name="Gregory B.D."/>
            <person name="Nowacki M."/>
            <person name="Derisi J."/>
            <person name="Roy S.W."/>
            <person name="Marshall W.F."/>
            <person name="Sood P."/>
        </authorList>
    </citation>
    <scope>NUCLEOTIDE SEQUENCE [LARGE SCALE GENOMIC DNA]</scope>
    <source>
        <strain evidence="4">WM001</strain>
    </source>
</reference>
<dbReference type="EC" id="3.5.1.88" evidence="2 3"/>
<name>A0A1R2B831_9CILI</name>
<comment type="similarity">
    <text evidence="1 3">Belongs to the polypeptide deformylase family.</text>
</comment>
<proteinExistence type="inferred from homology"/>
<dbReference type="InterPro" id="IPR036821">
    <property type="entry name" value="Peptide_deformylase_sf"/>
</dbReference>
<dbReference type="PANTHER" id="PTHR10458">
    <property type="entry name" value="PEPTIDE DEFORMYLASE"/>
    <property type="match status" value="1"/>
</dbReference>
<comment type="catalytic activity">
    <reaction evidence="3">
        <text>N-terminal N-formyl-L-methionyl-[peptide] + H2O = N-terminal L-methionyl-[peptide] + formate</text>
        <dbReference type="Rhea" id="RHEA:24420"/>
        <dbReference type="Rhea" id="RHEA-COMP:10639"/>
        <dbReference type="Rhea" id="RHEA-COMP:10640"/>
        <dbReference type="ChEBI" id="CHEBI:15377"/>
        <dbReference type="ChEBI" id="CHEBI:15740"/>
        <dbReference type="ChEBI" id="CHEBI:49298"/>
        <dbReference type="ChEBI" id="CHEBI:64731"/>
        <dbReference type="EC" id="3.5.1.88"/>
    </reaction>
</comment>